<proteinExistence type="predicted"/>
<reference evidence="1 2" key="1">
    <citation type="submission" date="2021-06" db="EMBL/GenBank/DDBJ databases">
        <title>Caerostris extrusa draft genome.</title>
        <authorList>
            <person name="Kono N."/>
            <person name="Arakawa K."/>
        </authorList>
    </citation>
    <scope>NUCLEOTIDE SEQUENCE [LARGE SCALE GENOMIC DNA]</scope>
</reference>
<dbReference type="EMBL" id="BPLR01018085">
    <property type="protein sequence ID" value="GIY96760.1"/>
    <property type="molecule type" value="Genomic_DNA"/>
</dbReference>
<comment type="caution">
    <text evidence="1">The sequence shown here is derived from an EMBL/GenBank/DDBJ whole genome shotgun (WGS) entry which is preliminary data.</text>
</comment>
<evidence type="ECO:0000313" key="1">
    <source>
        <dbReference type="EMBL" id="GIY96760.1"/>
    </source>
</evidence>
<evidence type="ECO:0000313" key="2">
    <source>
        <dbReference type="Proteomes" id="UP001054945"/>
    </source>
</evidence>
<protein>
    <submittedName>
        <fullName evidence="1">Uncharacterized protein</fullName>
    </submittedName>
</protein>
<sequence>MTRDSRAVRNSLLLCPLRSLHHGNWPQKMLFGAKNALNEWKCRLKNAQIWRWAVIADDSFIVNGWRCNPFKGYGWL</sequence>
<dbReference type="AlphaFoldDB" id="A0AAV4XNR5"/>
<dbReference type="Proteomes" id="UP001054945">
    <property type="component" value="Unassembled WGS sequence"/>
</dbReference>
<accession>A0AAV4XNR5</accession>
<keyword evidence="2" id="KW-1185">Reference proteome</keyword>
<gene>
    <name evidence="1" type="ORF">CEXT_270421</name>
</gene>
<organism evidence="1 2">
    <name type="scientific">Caerostris extrusa</name>
    <name type="common">Bark spider</name>
    <name type="synonym">Caerostris bankana</name>
    <dbReference type="NCBI Taxonomy" id="172846"/>
    <lineage>
        <taxon>Eukaryota</taxon>
        <taxon>Metazoa</taxon>
        <taxon>Ecdysozoa</taxon>
        <taxon>Arthropoda</taxon>
        <taxon>Chelicerata</taxon>
        <taxon>Arachnida</taxon>
        <taxon>Araneae</taxon>
        <taxon>Araneomorphae</taxon>
        <taxon>Entelegynae</taxon>
        <taxon>Araneoidea</taxon>
        <taxon>Araneidae</taxon>
        <taxon>Caerostris</taxon>
    </lineage>
</organism>
<name>A0AAV4XNR5_CAEEX</name>